<dbReference type="Proteomes" id="UP000660885">
    <property type="component" value="Unassembled WGS sequence"/>
</dbReference>
<evidence type="ECO:0000313" key="1">
    <source>
        <dbReference type="EMBL" id="MBL6078664.1"/>
    </source>
</evidence>
<feature type="non-terminal residue" evidence="1">
    <location>
        <position position="125"/>
    </location>
</feature>
<name>A0ABS1U1V8_9PROT</name>
<proteinExistence type="predicted"/>
<gene>
    <name evidence="1" type="ORF">JMJ56_11655</name>
</gene>
<comment type="caution">
    <text evidence="1">The sequence shown here is derived from an EMBL/GenBank/DDBJ whole genome shotgun (WGS) entry which is preliminary data.</text>
</comment>
<organism evidence="1 2">
    <name type="scientific">Belnapia arida</name>
    <dbReference type="NCBI Taxonomy" id="2804533"/>
    <lineage>
        <taxon>Bacteria</taxon>
        <taxon>Pseudomonadati</taxon>
        <taxon>Pseudomonadota</taxon>
        <taxon>Alphaproteobacteria</taxon>
        <taxon>Acetobacterales</taxon>
        <taxon>Roseomonadaceae</taxon>
        <taxon>Belnapia</taxon>
    </lineage>
</organism>
<keyword evidence="2" id="KW-1185">Reference proteome</keyword>
<dbReference type="EMBL" id="JAETWB010000003">
    <property type="protein sequence ID" value="MBL6078664.1"/>
    <property type="molecule type" value="Genomic_DNA"/>
</dbReference>
<accession>A0ABS1U1V8</accession>
<sequence>MPLLRRKPRRPDPIPAGLVPPDFLTRHDILRRIYLDPLTGLTPARPWAPMTDAEWAEMEPLMAAMACGMAERGRPLDGTPRARLDAIFRWATTKHRGGRAPLAPAAARAWQARHRLPLLPPLGQG</sequence>
<evidence type="ECO:0000313" key="2">
    <source>
        <dbReference type="Proteomes" id="UP000660885"/>
    </source>
</evidence>
<protein>
    <submittedName>
        <fullName evidence="1">Uncharacterized protein</fullName>
    </submittedName>
</protein>
<reference evidence="1 2" key="1">
    <citation type="submission" date="2021-01" db="EMBL/GenBank/DDBJ databases">
        <title>Belnapia mucosa sp. nov. and Belnapia arida sp. nov., isolated from the Tabernas Desert (Almeria, Spain).</title>
        <authorList>
            <person name="Molina-Menor E."/>
            <person name="Vidal-Verdu A."/>
            <person name="Calonge A."/>
            <person name="Satari L."/>
            <person name="Pereto J."/>
            <person name="Porcar M."/>
        </authorList>
    </citation>
    <scope>NUCLEOTIDE SEQUENCE [LARGE SCALE GENOMIC DNA]</scope>
    <source>
        <strain evidence="1 2">T18</strain>
    </source>
</reference>